<evidence type="ECO:0000256" key="1">
    <source>
        <dbReference type="ARBA" id="ARBA00004370"/>
    </source>
</evidence>
<dbReference type="PANTHER" id="PTHR32089">
    <property type="entry name" value="METHYL-ACCEPTING CHEMOTAXIS PROTEIN MCPB"/>
    <property type="match status" value="1"/>
</dbReference>
<dbReference type="PANTHER" id="PTHR32089:SF112">
    <property type="entry name" value="LYSOZYME-LIKE PROTEIN-RELATED"/>
    <property type="match status" value="1"/>
</dbReference>
<dbReference type="GO" id="GO:0007165">
    <property type="term" value="P:signal transduction"/>
    <property type="evidence" value="ECO:0007669"/>
    <property type="project" value="UniProtKB-KW"/>
</dbReference>
<dbReference type="Pfam" id="PF11845">
    <property type="entry name" value="Tll0287-like"/>
    <property type="match status" value="1"/>
</dbReference>
<evidence type="ECO:0000313" key="9">
    <source>
        <dbReference type="Proteomes" id="UP000256899"/>
    </source>
</evidence>
<evidence type="ECO:0000256" key="3">
    <source>
        <dbReference type="ARBA" id="ARBA00029447"/>
    </source>
</evidence>
<dbReference type="Pfam" id="PF00015">
    <property type="entry name" value="MCPsignal"/>
    <property type="match status" value="1"/>
</dbReference>
<dbReference type="GO" id="GO:0016020">
    <property type="term" value="C:membrane"/>
    <property type="evidence" value="ECO:0007669"/>
    <property type="project" value="UniProtKB-SubCell"/>
</dbReference>
<dbReference type="EMBL" id="QUOT01000001">
    <property type="protein sequence ID" value="REL30605.1"/>
    <property type="molecule type" value="Genomic_DNA"/>
</dbReference>
<organism evidence="8 9">
    <name type="scientific">Thalassotalea euphylliae</name>
    <dbReference type="NCBI Taxonomy" id="1655234"/>
    <lineage>
        <taxon>Bacteria</taxon>
        <taxon>Pseudomonadati</taxon>
        <taxon>Pseudomonadota</taxon>
        <taxon>Gammaproteobacteria</taxon>
        <taxon>Alteromonadales</taxon>
        <taxon>Colwelliaceae</taxon>
        <taxon>Thalassotalea</taxon>
    </lineage>
</organism>
<comment type="subcellular location">
    <subcellularLocation>
        <location evidence="1">Membrane</location>
    </subcellularLocation>
</comment>
<feature type="transmembrane region" description="Helical" evidence="5">
    <location>
        <begin position="236"/>
        <end position="259"/>
    </location>
</feature>
<dbReference type="PROSITE" id="PS50111">
    <property type="entry name" value="CHEMOTAXIS_TRANSDUC_2"/>
    <property type="match status" value="1"/>
</dbReference>
<dbReference type="SMART" id="SM00283">
    <property type="entry name" value="MA"/>
    <property type="match status" value="1"/>
</dbReference>
<accession>A0A3E0U323</accession>
<protein>
    <submittedName>
        <fullName evidence="8">DUF3365 domain-containing protein</fullName>
    </submittedName>
</protein>
<dbReference type="InterPro" id="IPR004090">
    <property type="entry name" value="Chemotax_Me-accpt_rcpt"/>
</dbReference>
<dbReference type="Proteomes" id="UP000256899">
    <property type="component" value="Unassembled WGS sequence"/>
</dbReference>
<dbReference type="SUPFAM" id="SSF58104">
    <property type="entry name" value="Methyl-accepting chemotaxis protein (MCP) signaling domain"/>
    <property type="match status" value="1"/>
</dbReference>
<dbReference type="CDD" id="cd11386">
    <property type="entry name" value="MCP_signal"/>
    <property type="match status" value="1"/>
</dbReference>
<reference evidence="9" key="1">
    <citation type="submission" date="2018-08" db="EMBL/GenBank/DDBJ databases">
        <title>Thalassotalea euphylliae genome.</title>
        <authorList>
            <person name="Summers S."/>
            <person name="Rice S.A."/>
            <person name="Freckelton M.L."/>
            <person name="Nedved B.T."/>
            <person name="Hadfield M.G."/>
        </authorList>
    </citation>
    <scope>NUCLEOTIDE SEQUENCE [LARGE SCALE GENOMIC DNA]</scope>
    <source>
        <strain evidence="9">H3</strain>
    </source>
</reference>
<dbReference type="InterPro" id="IPR004089">
    <property type="entry name" value="MCPsignal_dom"/>
</dbReference>
<name>A0A3E0U323_9GAMM</name>
<dbReference type="PRINTS" id="PR00260">
    <property type="entry name" value="CHEMTRNSDUCR"/>
</dbReference>
<feature type="domain" description="HAMP" evidence="7">
    <location>
        <begin position="261"/>
        <end position="314"/>
    </location>
</feature>
<evidence type="ECO:0000256" key="2">
    <source>
        <dbReference type="ARBA" id="ARBA00023224"/>
    </source>
</evidence>
<evidence type="ECO:0000313" key="8">
    <source>
        <dbReference type="EMBL" id="REL30605.1"/>
    </source>
</evidence>
<evidence type="ECO:0000256" key="4">
    <source>
        <dbReference type="PROSITE-ProRule" id="PRU00284"/>
    </source>
</evidence>
<sequence length="592" mass="64802">MDEKLTSKEVAKTIISQLAIISRDTSMNFLSKSILWKLLLPTISFFLFVIIGFAVLLPNTLSNNTQSETVDGAVLTAQQFKKLRTYYSKNIVQSVINPDSPIKASTEHKDKTGVIPVPATFLHDVSYEMSSEDTQFSLISPYPFANRSGRTLDDFNKKAWEFLTKNPDQAYSELTKVNGKQIMRVGVADKLTAQNCVNCHNSHPDSPKTDWQLGDVRGILEMSIDISEQRAADNKLAWIIIGTLLLLLVIVVVVVNISFSRFIQQKVKSITTAVDNVVDGDLTTELDHQQSEDELAVIMKSVNRITQQYKQTIELISDSANQLKDKAGDLSTITSEAKDGTERQSHLTAETEQSMTAMLDTVSEVINNSTQASEAAQTAQSATQQGQSVVDNSVSVIEQMSEQAEAAMAIINQLQTNVEKIGTVSSVIGSIAEQTNLLALNAAIEAARAGEQGRGFAVVADEVRALASKTMNSTGEIDNIINQLQNTTETMVSTMTTNNEQATTAVEQIQETKHSLLKIGEQVDDISDVNQSIKQSTETQTLAASSVNDNISQIAEISQSVEQGTLQISNSASQLNELAEQMHQLCQKFKTR</sequence>
<evidence type="ECO:0000256" key="5">
    <source>
        <dbReference type="SAM" id="Phobius"/>
    </source>
</evidence>
<dbReference type="GO" id="GO:0006935">
    <property type="term" value="P:chemotaxis"/>
    <property type="evidence" value="ECO:0007669"/>
    <property type="project" value="InterPro"/>
</dbReference>
<evidence type="ECO:0000259" key="6">
    <source>
        <dbReference type="PROSITE" id="PS50111"/>
    </source>
</evidence>
<dbReference type="Pfam" id="PF00672">
    <property type="entry name" value="HAMP"/>
    <property type="match status" value="1"/>
</dbReference>
<keyword evidence="5" id="KW-0472">Membrane</keyword>
<proteinExistence type="inferred from homology"/>
<feature type="domain" description="Methyl-accepting transducer" evidence="6">
    <location>
        <begin position="319"/>
        <end position="555"/>
    </location>
</feature>
<feature type="transmembrane region" description="Helical" evidence="5">
    <location>
        <begin position="34"/>
        <end position="57"/>
    </location>
</feature>
<evidence type="ECO:0000259" key="7">
    <source>
        <dbReference type="PROSITE" id="PS50885"/>
    </source>
</evidence>
<dbReference type="PROSITE" id="PS50885">
    <property type="entry name" value="HAMP"/>
    <property type="match status" value="1"/>
</dbReference>
<dbReference type="FunFam" id="1.10.287.950:FF:000001">
    <property type="entry name" value="Methyl-accepting chemotaxis sensory transducer"/>
    <property type="match status" value="1"/>
</dbReference>
<dbReference type="InterPro" id="IPR003660">
    <property type="entry name" value="HAMP_dom"/>
</dbReference>
<dbReference type="InterPro" id="IPR021796">
    <property type="entry name" value="Tll0287-like_dom"/>
</dbReference>
<keyword evidence="2 4" id="KW-0807">Transducer</keyword>
<comment type="caution">
    <text evidence="8">The sequence shown here is derived from an EMBL/GenBank/DDBJ whole genome shotgun (WGS) entry which is preliminary data.</text>
</comment>
<gene>
    <name evidence="8" type="ORF">DXX94_07725</name>
</gene>
<dbReference type="GO" id="GO:0004888">
    <property type="term" value="F:transmembrane signaling receptor activity"/>
    <property type="evidence" value="ECO:0007669"/>
    <property type="project" value="InterPro"/>
</dbReference>
<dbReference type="AlphaFoldDB" id="A0A3E0U323"/>
<keyword evidence="5" id="KW-1133">Transmembrane helix</keyword>
<comment type="similarity">
    <text evidence="3">Belongs to the methyl-accepting chemotaxis (MCP) protein family.</text>
</comment>
<keyword evidence="9" id="KW-1185">Reference proteome</keyword>
<dbReference type="Gene3D" id="1.10.287.950">
    <property type="entry name" value="Methyl-accepting chemotaxis protein"/>
    <property type="match status" value="1"/>
</dbReference>
<keyword evidence="5" id="KW-0812">Transmembrane</keyword>
<dbReference type="SMART" id="SM00304">
    <property type="entry name" value="HAMP"/>
    <property type="match status" value="1"/>
</dbReference>